<accession>A0A101LXG7</accession>
<reference evidence="1" key="1">
    <citation type="journal article" date="2015" name="Genome Biol. Evol.">
        <title>Organellar Genomes of White Spruce (Picea glauca): Assembly and Annotation.</title>
        <authorList>
            <person name="Jackman S.D."/>
            <person name="Warren R.L."/>
            <person name="Gibb E.A."/>
            <person name="Vandervalk B.P."/>
            <person name="Mohamadi H."/>
            <person name="Chu J."/>
            <person name="Raymond A."/>
            <person name="Pleasance S."/>
            <person name="Coope R."/>
            <person name="Wildung M.R."/>
            <person name="Ritland C.E."/>
            <person name="Bousquet J."/>
            <person name="Jones S.J."/>
            <person name="Bohlmann J."/>
            <person name="Birol I."/>
        </authorList>
    </citation>
    <scope>NUCLEOTIDE SEQUENCE [LARGE SCALE GENOMIC DNA]</scope>
    <source>
        <tissue evidence="1">Flushing bud</tissue>
    </source>
</reference>
<dbReference type="AlphaFoldDB" id="A0A101LXG7"/>
<comment type="caution">
    <text evidence="1">The sequence shown here is derived from an EMBL/GenBank/DDBJ whole genome shotgun (WGS) entry which is preliminary data.</text>
</comment>
<protein>
    <submittedName>
        <fullName evidence="1">Uncharacterized protein</fullName>
    </submittedName>
</protein>
<sequence>MLRLLLLSSQPALSFNLPQWNQFSHQTAPKRTLLPIAHGSLFNLFPNALCYLLLTGLYSTCSLITQLVIQST</sequence>
<proteinExistence type="predicted"/>
<geneLocation type="mitochondrion" evidence="1"/>
<gene>
    <name evidence="1" type="ORF">ABT39_MTgene6136</name>
</gene>
<name>A0A101LXG7_PICGL</name>
<evidence type="ECO:0000313" key="1">
    <source>
        <dbReference type="EMBL" id="KUM47130.1"/>
    </source>
</evidence>
<keyword evidence="1" id="KW-0496">Mitochondrion</keyword>
<organism evidence="1">
    <name type="scientific">Picea glauca</name>
    <name type="common">White spruce</name>
    <name type="synonym">Pinus glauca</name>
    <dbReference type="NCBI Taxonomy" id="3330"/>
    <lineage>
        <taxon>Eukaryota</taxon>
        <taxon>Viridiplantae</taxon>
        <taxon>Streptophyta</taxon>
        <taxon>Embryophyta</taxon>
        <taxon>Tracheophyta</taxon>
        <taxon>Spermatophyta</taxon>
        <taxon>Pinopsida</taxon>
        <taxon>Pinidae</taxon>
        <taxon>Conifers I</taxon>
        <taxon>Pinales</taxon>
        <taxon>Pinaceae</taxon>
        <taxon>Picea</taxon>
    </lineage>
</organism>
<dbReference type="EMBL" id="LKAM01000008">
    <property type="protein sequence ID" value="KUM47130.1"/>
    <property type="molecule type" value="Genomic_DNA"/>
</dbReference>